<dbReference type="CTD" id="9809905"/>
<dbReference type="EMBL" id="DS268416">
    <property type="protein sequence ID" value="EFP12710.1"/>
    <property type="molecule type" value="Genomic_DNA"/>
</dbReference>
<keyword evidence="5" id="KW-1185">Reference proteome</keyword>
<feature type="region of interest" description="Disordered" evidence="1">
    <location>
        <begin position="1"/>
        <end position="24"/>
    </location>
</feature>
<feature type="region of interest" description="Disordered" evidence="1">
    <location>
        <begin position="197"/>
        <end position="223"/>
    </location>
</feature>
<dbReference type="InterPro" id="IPR014892">
    <property type="entry name" value="RPA_C"/>
</dbReference>
<dbReference type="Gene3D" id="2.40.50.140">
    <property type="entry name" value="Nucleic acid-binding proteins"/>
    <property type="match status" value="1"/>
</dbReference>
<dbReference type="EMBL" id="WUAV01000001">
    <property type="protein sequence ID" value="KAF1770780.1"/>
    <property type="molecule type" value="Genomic_DNA"/>
</dbReference>
<dbReference type="SUPFAM" id="SSF50249">
    <property type="entry name" value="Nucleic acid-binding proteins"/>
    <property type="match status" value="1"/>
</dbReference>
<dbReference type="InterPro" id="IPR012340">
    <property type="entry name" value="NA-bd_OB-fold"/>
</dbReference>
<name>E3LVD8_CAERE</name>
<reference evidence="3" key="1">
    <citation type="submission" date="2007-07" db="EMBL/GenBank/DDBJ databases">
        <title>PCAP assembly of the Caenorhabditis remanei genome.</title>
        <authorList>
            <consortium name="The Caenorhabditis remanei Sequencing Consortium"/>
            <person name="Wilson R.K."/>
        </authorList>
    </citation>
    <scope>NUCLEOTIDE SEQUENCE [LARGE SCALE GENOMIC DNA]</scope>
    <source>
        <strain evidence="3">PB4641</strain>
    </source>
</reference>
<dbReference type="Proteomes" id="UP000008281">
    <property type="component" value="Unassembled WGS sequence"/>
</dbReference>
<protein>
    <submittedName>
        <fullName evidence="3">CRE-RPA-4 protein</fullName>
    </submittedName>
</protein>
<dbReference type="HOGENOM" id="CLU_963903_0_0_1"/>
<evidence type="ECO:0000313" key="4">
    <source>
        <dbReference type="EMBL" id="KAF1770780.1"/>
    </source>
</evidence>
<feature type="compositionally biased region" description="Polar residues" evidence="1">
    <location>
        <begin position="197"/>
        <end position="207"/>
    </location>
</feature>
<evidence type="ECO:0000313" key="5">
    <source>
        <dbReference type="Proteomes" id="UP000008281"/>
    </source>
</evidence>
<reference evidence="4 6" key="2">
    <citation type="submission" date="2019-12" db="EMBL/GenBank/DDBJ databases">
        <title>Chromosome-level assembly of the Caenorhabditis remanei genome.</title>
        <authorList>
            <person name="Teterina A.A."/>
            <person name="Willis J.H."/>
            <person name="Phillips P.C."/>
        </authorList>
    </citation>
    <scope>NUCLEOTIDE SEQUENCE [LARGE SCALE GENOMIC DNA]</scope>
    <source>
        <strain evidence="4 6">PX506</strain>
        <tissue evidence="4">Whole organism</tissue>
    </source>
</reference>
<proteinExistence type="predicted"/>
<dbReference type="OrthoDB" id="25571at2759"/>
<evidence type="ECO:0000313" key="3">
    <source>
        <dbReference type="EMBL" id="EFP12710.1"/>
    </source>
</evidence>
<dbReference type="Proteomes" id="UP000483820">
    <property type="component" value="Chromosome I"/>
</dbReference>
<dbReference type="Pfam" id="PF08784">
    <property type="entry name" value="RPA_C"/>
    <property type="match status" value="1"/>
</dbReference>
<dbReference type="InParanoid" id="E3LVD8"/>
<dbReference type="FunCoup" id="E3LVD8">
    <property type="interactions" value="1289"/>
</dbReference>
<dbReference type="eggNOG" id="KOG3108">
    <property type="taxonomic scope" value="Eukaryota"/>
</dbReference>
<evidence type="ECO:0000313" key="6">
    <source>
        <dbReference type="Proteomes" id="UP000483820"/>
    </source>
</evidence>
<evidence type="ECO:0000256" key="1">
    <source>
        <dbReference type="SAM" id="MobiDB-lite"/>
    </source>
</evidence>
<dbReference type="GeneID" id="9809905"/>
<accession>E3LVD8</accession>
<dbReference type="SUPFAM" id="SSF46785">
    <property type="entry name" value="Winged helix' DNA-binding domain"/>
    <property type="match status" value="1"/>
</dbReference>
<dbReference type="RefSeq" id="XP_003112276.1">
    <property type="nucleotide sequence ID" value="XM_003112228.1"/>
</dbReference>
<dbReference type="InterPro" id="IPR036390">
    <property type="entry name" value="WH_DNA-bd_sf"/>
</dbReference>
<gene>
    <name evidence="3" type="primary">Cre-rpa-4</name>
    <name evidence="3" type="ORF">CRE_29502</name>
    <name evidence="4" type="ORF">GCK72_002603</name>
</gene>
<sequence>MDFSGGDGWPSHDISQEKQNQSVQTLGDKLPLPVTLSALKNNLDDTNEDAYQIGEFHFRTIHSVGNILEKTSEDGKTTYVLHDPENTEATFFAIQFGHYDDGGSKFISPDLSEDVRVRVMGKLKNVAGDKMLLVYYLQKLTDDKDYEIFKLETEVAHLFFENNFLGRMRNGSTHGWDGMLAPPMTRYFQNIDPHSILSSVTPRTPRNPTRVEQHKPAQITHKTPSGLKAKIRACIRSESDKGSYGSDHGVPFIKILNRMGNVPEAQLRDIISEMENSGMIYSAQQDEYMSLN</sequence>
<dbReference type="KEGG" id="crq:GCK72_002603"/>
<evidence type="ECO:0000259" key="2">
    <source>
        <dbReference type="Pfam" id="PF08784"/>
    </source>
</evidence>
<organism evidence="5">
    <name type="scientific">Caenorhabditis remanei</name>
    <name type="common">Caenorhabditis vulgaris</name>
    <dbReference type="NCBI Taxonomy" id="31234"/>
    <lineage>
        <taxon>Eukaryota</taxon>
        <taxon>Metazoa</taxon>
        <taxon>Ecdysozoa</taxon>
        <taxon>Nematoda</taxon>
        <taxon>Chromadorea</taxon>
        <taxon>Rhabditida</taxon>
        <taxon>Rhabditina</taxon>
        <taxon>Rhabditomorpha</taxon>
        <taxon>Rhabditoidea</taxon>
        <taxon>Rhabditidae</taxon>
        <taxon>Peloderinae</taxon>
        <taxon>Caenorhabditis</taxon>
    </lineage>
</organism>
<dbReference type="OMA" id="GEFHFRT"/>
<feature type="domain" description="Replication protein A C-terminal" evidence="2">
    <location>
        <begin position="221"/>
        <end position="286"/>
    </location>
</feature>
<dbReference type="AlphaFoldDB" id="E3LVD8"/>
<dbReference type="STRING" id="31234.E3LVD8"/>